<dbReference type="AlphaFoldDB" id="A0A4Y7QNR1"/>
<proteinExistence type="predicted"/>
<name>A0A4Y7QNR1_9AGAM</name>
<protein>
    <submittedName>
        <fullName evidence="1">Uncharacterized protein</fullName>
    </submittedName>
</protein>
<sequence length="100" mass="11633">MLPPVQCGQMTVYDHKNTNAQLSCSTSSKLMHYTRKKSCIYTSTFPFKIVHKRKSSACVSCHDRVVSCIVSRECSEYKKRRVKERKAMCYMYKIEPVNVL</sequence>
<evidence type="ECO:0000313" key="2">
    <source>
        <dbReference type="Proteomes" id="UP000294933"/>
    </source>
</evidence>
<keyword evidence="2" id="KW-1185">Reference proteome</keyword>
<dbReference type="VEuPathDB" id="FungiDB:BD410DRAFT_253124"/>
<evidence type="ECO:0000313" key="1">
    <source>
        <dbReference type="EMBL" id="TDL28928.1"/>
    </source>
</evidence>
<accession>A0A4Y7QNR1</accession>
<dbReference type="EMBL" id="ML170157">
    <property type="protein sequence ID" value="TDL28928.1"/>
    <property type="molecule type" value="Genomic_DNA"/>
</dbReference>
<organism evidence="1 2">
    <name type="scientific">Rickenella mellea</name>
    <dbReference type="NCBI Taxonomy" id="50990"/>
    <lineage>
        <taxon>Eukaryota</taxon>
        <taxon>Fungi</taxon>
        <taxon>Dikarya</taxon>
        <taxon>Basidiomycota</taxon>
        <taxon>Agaricomycotina</taxon>
        <taxon>Agaricomycetes</taxon>
        <taxon>Hymenochaetales</taxon>
        <taxon>Rickenellaceae</taxon>
        <taxon>Rickenella</taxon>
    </lineage>
</organism>
<reference evidence="1 2" key="1">
    <citation type="submission" date="2018-06" db="EMBL/GenBank/DDBJ databases">
        <title>A transcriptomic atlas of mushroom development highlights an independent origin of complex multicellularity.</title>
        <authorList>
            <consortium name="DOE Joint Genome Institute"/>
            <person name="Krizsan K."/>
            <person name="Almasi E."/>
            <person name="Merenyi Z."/>
            <person name="Sahu N."/>
            <person name="Viragh M."/>
            <person name="Koszo T."/>
            <person name="Mondo S."/>
            <person name="Kiss B."/>
            <person name="Balint B."/>
            <person name="Kues U."/>
            <person name="Barry K."/>
            <person name="Hegedus J.C."/>
            <person name="Henrissat B."/>
            <person name="Johnson J."/>
            <person name="Lipzen A."/>
            <person name="Ohm R."/>
            <person name="Nagy I."/>
            <person name="Pangilinan J."/>
            <person name="Yan J."/>
            <person name="Xiong Y."/>
            <person name="Grigoriev I.V."/>
            <person name="Hibbett D.S."/>
            <person name="Nagy L.G."/>
        </authorList>
    </citation>
    <scope>NUCLEOTIDE SEQUENCE [LARGE SCALE GENOMIC DNA]</scope>
    <source>
        <strain evidence="1 2">SZMC22713</strain>
    </source>
</reference>
<dbReference type="Proteomes" id="UP000294933">
    <property type="component" value="Unassembled WGS sequence"/>
</dbReference>
<gene>
    <name evidence="1" type="ORF">BD410DRAFT_253124</name>
</gene>